<evidence type="ECO:0000256" key="1">
    <source>
        <dbReference type="ARBA" id="ARBA00022801"/>
    </source>
</evidence>
<evidence type="ECO:0000313" key="5">
    <source>
        <dbReference type="Proteomes" id="UP001432209"/>
    </source>
</evidence>
<evidence type="ECO:0000259" key="3">
    <source>
        <dbReference type="SMART" id="SM00331"/>
    </source>
</evidence>
<protein>
    <submittedName>
        <fullName evidence="4">Serine/threonine-protein phosphatase</fullName>
    </submittedName>
</protein>
<keyword evidence="2" id="KW-0472">Membrane</keyword>
<dbReference type="InterPro" id="IPR001932">
    <property type="entry name" value="PPM-type_phosphatase-like_dom"/>
</dbReference>
<keyword evidence="2" id="KW-1133">Transmembrane helix</keyword>
<keyword evidence="5" id="KW-1185">Reference proteome</keyword>
<evidence type="ECO:0000313" key="4">
    <source>
        <dbReference type="EMBL" id="WUX57419.1"/>
    </source>
</evidence>
<dbReference type="Proteomes" id="UP001432209">
    <property type="component" value="Chromosome"/>
</dbReference>
<dbReference type="Pfam" id="PF07228">
    <property type="entry name" value="SpoIIE"/>
    <property type="match status" value="1"/>
</dbReference>
<dbReference type="SUPFAM" id="SSF81606">
    <property type="entry name" value="PP2C-like"/>
    <property type="match status" value="1"/>
</dbReference>
<dbReference type="EMBL" id="CP109495">
    <property type="protein sequence ID" value="WUX57419.1"/>
    <property type="molecule type" value="Genomic_DNA"/>
</dbReference>
<dbReference type="SMART" id="SM00331">
    <property type="entry name" value="PP2C_SIG"/>
    <property type="match status" value="1"/>
</dbReference>
<reference evidence="4" key="1">
    <citation type="submission" date="2022-10" db="EMBL/GenBank/DDBJ databases">
        <title>The complete genomes of actinobacterial strains from the NBC collection.</title>
        <authorList>
            <person name="Joergensen T.S."/>
            <person name="Alvarez Arevalo M."/>
            <person name="Sterndorff E.B."/>
            <person name="Faurdal D."/>
            <person name="Vuksanovic O."/>
            <person name="Mourched A.-S."/>
            <person name="Charusanti P."/>
            <person name="Shaw S."/>
            <person name="Blin K."/>
            <person name="Weber T."/>
        </authorList>
    </citation>
    <scope>NUCLEOTIDE SEQUENCE</scope>
    <source>
        <strain evidence="4">NBC_01432</strain>
    </source>
</reference>
<feature type="transmembrane region" description="Helical" evidence="2">
    <location>
        <begin position="39"/>
        <end position="59"/>
    </location>
</feature>
<gene>
    <name evidence="4" type="ORF">OG442_22765</name>
</gene>
<feature type="domain" description="PPM-type phosphatase" evidence="3">
    <location>
        <begin position="121"/>
        <end position="343"/>
    </location>
</feature>
<proteinExistence type="predicted"/>
<dbReference type="Gene3D" id="3.60.40.10">
    <property type="entry name" value="PPM-type phosphatase domain"/>
    <property type="match status" value="1"/>
</dbReference>
<keyword evidence="2" id="KW-0812">Transmembrane</keyword>
<organism evidence="4 5">
    <name type="scientific">Streptomyces niveus</name>
    <name type="common">Streptomyces spheroides</name>
    <dbReference type="NCBI Taxonomy" id="193462"/>
    <lineage>
        <taxon>Bacteria</taxon>
        <taxon>Bacillati</taxon>
        <taxon>Actinomycetota</taxon>
        <taxon>Actinomycetes</taxon>
        <taxon>Kitasatosporales</taxon>
        <taxon>Streptomycetaceae</taxon>
        <taxon>Streptomyces</taxon>
    </lineage>
</organism>
<sequence length="359" mass="37689">MPFLIIVAAITLDQATPTTITASPLFAAAPLVAAPFFSFVRTFVVGLLSTATIVGLHFVSGAATAVATVTEGLTVFTVSVLALAINGVVRRSGERLASARVIAEAAQRAVLPTPAPRIGGLHIAARYEAAEEGAFIGGDLFAVQDTEYGVRLVVGDVRGKGMGAVETVAVIIGAFREAAEQESSLEGVARRLERALTREGTRRTGIDLFEGFTTAVLAEIPHAEGMVRVVNRGHPEPLLLAADGALTALAPGEPALPLGMGDLGAWPDRADEVPYQSGATLLLYTDGLTEARNRAGVFYNPRERLAGRIFPGPDELLDAIVGDVRLHTGGGSTDDMALLAVSRPTERQPERRRTMPVVP</sequence>
<evidence type="ECO:0000256" key="2">
    <source>
        <dbReference type="SAM" id="Phobius"/>
    </source>
</evidence>
<name>A0ABZ2AG39_STRNV</name>
<accession>A0ABZ2AG39</accession>
<dbReference type="PANTHER" id="PTHR43156">
    <property type="entry name" value="STAGE II SPORULATION PROTEIN E-RELATED"/>
    <property type="match status" value="1"/>
</dbReference>
<dbReference type="PANTHER" id="PTHR43156:SF2">
    <property type="entry name" value="STAGE II SPORULATION PROTEIN E"/>
    <property type="match status" value="1"/>
</dbReference>
<dbReference type="InterPro" id="IPR036457">
    <property type="entry name" value="PPM-type-like_dom_sf"/>
</dbReference>
<dbReference type="InterPro" id="IPR052016">
    <property type="entry name" value="Bact_Sigma-Reg"/>
</dbReference>
<keyword evidence="1" id="KW-0378">Hydrolase</keyword>